<dbReference type="Proteomes" id="UP001341840">
    <property type="component" value="Unassembled WGS sequence"/>
</dbReference>
<evidence type="ECO:0000313" key="3">
    <source>
        <dbReference type="Proteomes" id="UP001341840"/>
    </source>
</evidence>
<sequence length="167" mass="19293">MNPKSKRYTGKRRVPHILSESGSGHDSFEEENVVEGDEEIPEQRVHHEEIPEQEIAYDYVSEGFESPVEADEERRPGPDGPGRELQYLNNEPKRLRAKCAIENCPCNMADKEWVTSKLVKRLRSQPKMTPKEAIVHMQQDYRVRLHAKKVERALKAAREIVFGNEAE</sequence>
<accession>A0ABU6WEM9</accession>
<feature type="compositionally biased region" description="Basic and acidic residues" evidence="1">
    <location>
        <begin position="41"/>
        <end position="50"/>
    </location>
</feature>
<feature type="compositionally biased region" description="Basic residues" evidence="1">
    <location>
        <begin position="1"/>
        <end position="15"/>
    </location>
</feature>
<reference evidence="2 3" key="1">
    <citation type="journal article" date="2023" name="Plants (Basel)">
        <title>Bridging the Gap: Combining Genomics and Transcriptomics Approaches to Understand Stylosanthes scabra, an Orphan Legume from the Brazilian Caatinga.</title>
        <authorList>
            <person name="Ferreira-Neto J.R.C."/>
            <person name="da Silva M.D."/>
            <person name="Binneck E."/>
            <person name="de Melo N.F."/>
            <person name="da Silva R.H."/>
            <person name="de Melo A.L.T.M."/>
            <person name="Pandolfi V."/>
            <person name="Bustamante F.O."/>
            <person name="Brasileiro-Vidal A.C."/>
            <person name="Benko-Iseppon A.M."/>
        </authorList>
    </citation>
    <scope>NUCLEOTIDE SEQUENCE [LARGE SCALE GENOMIC DNA]</scope>
    <source>
        <tissue evidence="2">Leaves</tissue>
    </source>
</reference>
<feature type="region of interest" description="Disordered" evidence="1">
    <location>
        <begin position="1"/>
        <end position="86"/>
    </location>
</feature>
<gene>
    <name evidence="2" type="ORF">PIB30_033689</name>
</gene>
<dbReference type="EMBL" id="JASCZI010181396">
    <property type="protein sequence ID" value="MED6182975.1"/>
    <property type="molecule type" value="Genomic_DNA"/>
</dbReference>
<protein>
    <submittedName>
        <fullName evidence="2">Uncharacterized protein</fullName>
    </submittedName>
</protein>
<evidence type="ECO:0000313" key="2">
    <source>
        <dbReference type="EMBL" id="MED6182975.1"/>
    </source>
</evidence>
<proteinExistence type="predicted"/>
<name>A0ABU6WEM9_9FABA</name>
<keyword evidence="3" id="KW-1185">Reference proteome</keyword>
<feature type="compositionally biased region" description="Acidic residues" evidence="1">
    <location>
        <begin position="28"/>
        <end position="40"/>
    </location>
</feature>
<comment type="caution">
    <text evidence="2">The sequence shown here is derived from an EMBL/GenBank/DDBJ whole genome shotgun (WGS) entry which is preliminary data.</text>
</comment>
<evidence type="ECO:0000256" key="1">
    <source>
        <dbReference type="SAM" id="MobiDB-lite"/>
    </source>
</evidence>
<organism evidence="2 3">
    <name type="scientific">Stylosanthes scabra</name>
    <dbReference type="NCBI Taxonomy" id="79078"/>
    <lineage>
        <taxon>Eukaryota</taxon>
        <taxon>Viridiplantae</taxon>
        <taxon>Streptophyta</taxon>
        <taxon>Embryophyta</taxon>
        <taxon>Tracheophyta</taxon>
        <taxon>Spermatophyta</taxon>
        <taxon>Magnoliopsida</taxon>
        <taxon>eudicotyledons</taxon>
        <taxon>Gunneridae</taxon>
        <taxon>Pentapetalae</taxon>
        <taxon>rosids</taxon>
        <taxon>fabids</taxon>
        <taxon>Fabales</taxon>
        <taxon>Fabaceae</taxon>
        <taxon>Papilionoideae</taxon>
        <taxon>50 kb inversion clade</taxon>
        <taxon>dalbergioids sensu lato</taxon>
        <taxon>Dalbergieae</taxon>
        <taxon>Pterocarpus clade</taxon>
        <taxon>Stylosanthes</taxon>
    </lineage>
</organism>